<proteinExistence type="predicted"/>
<evidence type="ECO:0000313" key="2">
    <source>
        <dbReference type="Proteomes" id="UP000324897"/>
    </source>
</evidence>
<keyword evidence="2" id="KW-1185">Reference proteome</keyword>
<name>A0A5J9WRH6_9POAL</name>
<dbReference type="Gramene" id="TVU49904">
    <property type="protein sequence ID" value="TVU49904"/>
    <property type="gene ID" value="EJB05_01246"/>
</dbReference>
<sequence>MWRADRSTRRGLGAGSRLVFLPPAAGAARGCLCPALSSLAPVMRTRTATSIQPSATCCTTRFPWRTVADLLGRAPDRRGLAGSWIGCSRIADPSGPAAVAASAVRARRPKPVASLHHAKESAGGQ</sequence>
<comment type="caution">
    <text evidence="1">The sequence shown here is derived from an EMBL/GenBank/DDBJ whole genome shotgun (WGS) entry which is preliminary data.</text>
</comment>
<dbReference type="EMBL" id="RWGY01000002">
    <property type="protein sequence ID" value="TVU49904.1"/>
    <property type="molecule type" value="Genomic_DNA"/>
</dbReference>
<dbReference type="AlphaFoldDB" id="A0A5J9WRH6"/>
<protein>
    <submittedName>
        <fullName evidence="1">Uncharacterized protein</fullName>
    </submittedName>
</protein>
<gene>
    <name evidence="1" type="ORF">EJB05_01246</name>
</gene>
<dbReference type="Proteomes" id="UP000324897">
    <property type="component" value="Chromosome 6"/>
</dbReference>
<accession>A0A5J9WRH6</accession>
<evidence type="ECO:0000313" key="1">
    <source>
        <dbReference type="EMBL" id="TVU49904.1"/>
    </source>
</evidence>
<organism evidence="1 2">
    <name type="scientific">Eragrostis curvula</name>
    <name type="common">weeping love grass</name>
    <dbReference type="NCBI Taxonomy" id="38414"/>
    <lineage>
        <taxon>Eukaryota</taxon>
        <taxon>Viridiplantae</taxon>
        <taxon>Streptophyta</taxon>
        <taxon>Embryophyta</taxon>
        <taxon>Tracheophyta</taxon>
        <taxon>Spermatophyta</taxon>
        <taxon>Magnoliopsida</taxon>
        <taxon>Liliopsida</taxon>
        <taxon>Poales</taxon>
        <taxon>Poaceae</taxon>
        <taxon>PACMAD clade</taxon>
        <taxon>Chloridoideae</taxon>
        <taxon>Eragrostideae</taxon>
        <taxon>Eragrostidinae</taxon>
        <taxon>Eragrostis</taxon>
    </lineage>
</organism>
<reference evidence="1 2" key="1">
    <citation type="journal article" date="2019" name="Sci. Rep.">
        <title>A high-quality genome of Eragrostis curvula grass provides insights into Poaceae evolution and supports new strategies to enhance forage quality.</title>
        <authorList>
            <person name="Carballo J."/>
            <person name="Santos B.A.C.M."/>
            <person name="Zappacosta D."/>
            <person name="Garbus I."/>
            <person name="Selva J.P."/>
            <person name="Gallo C.A."/>
            <person name="Diaz A."/>
            <person name="Albertini E."/>
            <person name="Caccamo M."/>
            <person name="Echenique V."/>
        </authorList>
    </citation>
    <scope>NUCLEOTIDE SEQUENCE [LARGE SCALE GENOMIC DNA]</scope>
    <source>
        <strain evidence="2">cv. Victoria</strain>
        <tissue evidence="1">Leaf</tissue>
    </source>
</reference>